<comment type="caution">
    <text evidence="1">The sequence shown here is derived from an EMBL/GenBank/DDBJ whole genome shotgun (WGS) entry which is preliminary data.</text>
</comment>
<gene>
    <name evidence="1" type="ORF">S03H2_30378</name>
</gene>
<dbReference type="Gene3D" id="3.40.50.150">
    <property type="entry name" value="Vaccinia Virus protein VP39"/>
    <property type="match status" value="1"/>
</dbReference>
<protein>
    <recommendedName>
        <fullName evidence="2">PABS domain-containing protein</fullName>
    </recommendedName>
</protein>
<evidence type="ECO:0008006" key="2">
    <source>
        <dbReference type="Google" id="ProtNLM"/>
    </source>
</evidence>
<dbReference type="SUPFAM" id="SSF53335">
    <property type="entry name" value="S-adenosyl-L-methionine-dependent methyltransferases"/>
    <property type="match status" value="1"/>
</dbReference>
<organism evidence="1">
    <name type="scientific">marine sediment metagenome</name>
    <dbReference type="NCBI Taxonomy" id="412755"/>
    <lineage>
        <taxon>unclassified sequences</taxon>
        <taxon>metagenomes</taxon>
        <taxon>ecological metagenomes</taxon>
    </lineage>
</organism>
<dbReference type="AlphaFoldDB" id="X1HPM0"/>
<sequence>GRAIIYSLKDRWNHLAKTFVHPGNTLQPQQNKAQNATALSTKYKGPVVDALGINLDGRVGTPIIRYDGDLKKVEFLKYDLPSLGFNLKGKGADVLIIGAGGGKDVLTSIIYGAKRIDAVEINPDVVRFVKENFAEFSGNLYNLANVNAVVIAK</sequence>
<feature type="non-terminal residue" evidence="1">
    <location>
        <position position="1"/>
    </location>
</feature>
<reference evidence="1" key="1">
    <citation type="journal article" date="2014" name="Front. Microbiol.">
        <title>High frequency of phylogenetically diverse reductive dehalogenase-homologous genes in deep subseafloor sedimentary metagenomes.</title>
        <authorList>
            <person name="Kawai M."/>
            <person name="Futagami T."/>
            <person name="Toyoda A."/>
            <person name="Takaki Y."/>
            <person name="Nishi S."/>
            <person name="Hori S."/>
            <person name="Arai W."/>
            <person name="Tsubouchi T."/>
            <person name="Morono Y."/>
            <person name="Uchiyama I."/>
            <person name="Ito T."/>
            <person name="Fujiyama A."/>
            <person name="Inagaki F."/>
            <person name="Takami H."/>
        </authorList>
    </citation>
    <scope>NUCLEOTIDE SEQUENCE</scope>
    <source>
        <strain evidence="1">Expedition CK06-06</strain>
    </source>
</reference>
<proteinExistence type="predicted"/>
<evidence type="ECO:0000313" key="1">
    <source>
        <dbReference type="EMBL" id="GAH55784.1"/>
    </source>
</evidence>
<name>X1HPM0_9ZZZZ</name>
<dbReference type="InterPro" id="IPR029063">
    <property type="entry name" value="SAM-dependent_MTases_sf"/>
</dbReference>
<accession>X1HPM0</accession>
<dbReference type="EMBL" id="BARU01018380">
    <property type="protein sequence ID" value="GAH55784.1"/>
    <property type="molecule type" value="Genomic_DNA"/>
</dbReference>